<dbReference type="InterPro" id="IPR002197">
    <property type="entry name" value="HTH_Fis"/>
</dbReference>
<dbReference type="PROSITE" id="PS00675">
    <property type="entry name" value="SIGMA54_INTERACT_1"/>
    <property type="match status" value="1"/>
</dbReference>
<dbReference type="InterPro" id="IPR003593">
    <property type="entry name" value="AAA+_ATPase"/>
</dbReference>
<evidence type="ECO:0000313" key="8">
    <source>
        <dbReference type="Proteomes" id="UP000663088"/>
    </source>
</evidence>
<evidence type="ECO:0000256" key="3">
    <source>
        <dbReference type="ARBA" id="ARBA00023015"/>
    </source>
</evidence>
<feature type="domain" description="Sigma-54 factor interaction" evidence="6">
    <location>
        <begin position="13"/>
        <end position="235"/>
    </location>
</feature>
<dbReference type="PROSITE" id="PS00676">
    <property type="entry name" value="SIGMA54_INTERACT_2"/>
    <property type="match status" value="1"/>
</dbReference>
<evidence type="ECO:0000313" key="7">
    <source>
        <dbReference type="EMBL" id="QSR86128.1"/>
    </source>
</evidence>
<dbReference type="InterPro" id="IPR027417">
    <property type="entry name" value="P-loop_NTPase"/>
</dbReference>
<keyword evidence="3" id="KW-0805">Transcription regulation</keyword>
<dbReference type="Pfam" id="PF02954">
    <property type="entry name" value="HTH_8"/>
    <property type="match status" value="1"/>
</dbReference>
<proteinExistence type="predicted"/>
<dbReference type="PANTHER" id="PTHR32071">
    <property type="entry name" value="TRANSCRIPTIONAL REGULATORY PROTEIN"/>
    <property type="match status" value="1"/>
</dbReference>
<dbReference type="InterPro" id="IPR025662">
    <property type="entry name" value="Sigma_54_int_dom_ATP-bd_1"/>
</dbReference>
<dbReference type="Gene3D" id="1.10.10.60">
    <property type="entry name" value="Homeodomain-like"/>
    <property type="match status" value="1"/>
</dbReference>
<dbReference type="EMBL" id="CP065956">
    <property type="protein sequence ID" value="QSR86128.1"/>
    <property type="molecule type" value="Genomic_DNA"/>
</dbReference>
<name>A0ABX7PTT4_9BACT</name>
<evidence type="ECO:0000256" key="5">
    <source>
        <dbReference type="ARBA" id="ARBA00023163"/>
    </source>
</evidence>
<keyword evidence="8" id="KW-1185">Reference proteome</keyword>
<keyword evidence="4" id="KW-0238">DNA-binding</keyword>
<dbReference type="PROSITE" id="PS50045">
    <property type="entry name" value="SIGMA54_INTERACT_4"/>
    <property type="match status" value="1"/>
</dbReference>
<gene>
    <name evidence="7" type="ORF">EM20IM_06350</name>
</gene>
<dbReference type="InterPro" id="IPR025943">
    <property type="entry name" value="Sigma_54_int_dom_ATP-bd_2"/>
</dbReference>
<dbReference type="Gene3D" id="3.40.50.300">
    <property type="entry name" value="P-loop containing nucleotide triphosphate hydrolases"/>
    <property type="match status" value="1"/>
</dbReference>
<keyword evidence="2" id="KW-0067">ATP-binding</keyword>
<accession>A0ABX7PTT4</accession>
<dbReference type="Pfam" id="PF25601">
    <property type="entry name" value="AAA_lid_14"/>
    <property type="match status" value="1"/>
</dbReference>
<dbReference type="InterPro" id="IPR009057">
    <property type="entry name" value="Homeodomain-like_sf"/>
</dbReference>
<dbReference type="PROSITE" id="PS00688">
    <property type="entry name" value="SIGMA54_INTERACT_3"/>
    <property type="match status" value="1"/>
</dbReference>
<keyword evidence="5" id="KW-0804">Transcription</keyword>
<evidence type="ECO:0000256" key="1">
    <source>
        <dbReference type="ARBA" id="ARBA00022741"/>
    </source>
</evidence>
<sequence>MRLSSQAISPYIIIGKSRLAQELRKMVTIASSTDQPVLISGETGSGKEFIARAIHSQSPRSAYPFISIHCSSLPEELAENEIFGDNFRVAGQRQEAGKKRGKLAAAAKGTLFLDEIDELPPLLQSKFLRLFDQDIKNSLNNPIRIIASCKGNIERAMQQGNFRKELFFRLNVIRIHVPALRERKEDIADFIQYFLSKYSKGNPKRISKKALDQLTRYSWPGNVRELENLIIRLCLTLQKKTIEALDIEIPFNSFFETKEKEIQNLFNLPLPKALEGLEQMFIQKALAECPTRSAAAKKLGILRPLLYAKLRKYGIH</sequence>
<dbReference type="RefSeq" id="WP_206844518.1">
    <property type="nucleotide sequence ID" value="NZ_CP065956.1"/>
</dbReference>
<dbReference type="InterPro" id="IPR002078">
    <property type="entry name" value="Sigma_54_int"/>
</dbReference>
<dbReference type="SUPFAM" id="SSF46689">
    <property type="entry name" value="Homeodomain-like"/>
    <property type="match status" value="1"/>
</dbReference>
<dbReference type="InterPro" id="IPR025944">
    <property type="entry name" value="Sigma_54_int_dom_CS"/>
</dbReference>
<evidence type="ECO:0000256" key="4">
    <source>
        <dbReference type="ARBA" id="ARBA00023125"/>
    </source>
</evidence>
<dbReference type="Proteomes" id="UP000663088">
    <property type="component" value="Chromosome"/>
</dbReference>
<evidence type="ECO:0000259" key="6">
    <source>
        <dbReference type="PROSITE" id="PS50045"/>
    </source>
</evidence>
<dbReference type="SUPFAM" id="SSF52540">
    <property type="entry name" value="P-loop containing nucleoside triphosphate hydrolases"/>
    <property type="match status" value="1"/>
</dbReference>
<evidence type="ECO:0000256" key="2">
    <source>
        <dbReference type="ARBA" id="ARBA00022840"/>
    </source>
</evidence>
<dbReference type="SMART" id="SM00382">
    <property type="entry name" value="AAA"/>
    <property type="match status" value="1"/>
</dbReference>
<dbReference type="InterPro" id="IPR058031">
    <property type="entry name" value="AAA_lid_NorR"/>
</dbReference>
<organism evidence="7 8">
    <name type="scientific">Candidatus Methylacidiphilum infernorum</name>
    <dbReference type="NCBI Taxonomy" id="511746"/>
    <lineage>
        <taxon>Bacteria</taxon>
        <taxon>Pseudomonadati</taxon>
        <taxon>Verrucomicrobiota</taxon>
        <taxon>Methylacidiphilae</taxon>
        <taxon>Methylacidiphilales</taxon>
        <taxon>Methylacidiphilaceae</taxon>
        <taxon>Methylacidiphilum (ex Ratnadevi et al. 2023)</taxon>
    </lineage>
</organism>
<dbReference type="Gene3D" id="1.10.8.60">
    <property type="match status" value="1"/>
</dbReference>
<dbReference type="CDD" id="cd00009">
    <property type="entry name" value="AAA"/>
    <property type="match status" value="1"/>
</dbReference>
<dbReference type="Pfam" id="PF00158">
    <property type="entry name" value="Sigma54_activat"/>
    <property type="match status" value="1"/>
</dbReference>
<protein>
    <submittedName>
        <fullName evidence="7">Sigma-54-dependent Fis family transcriptional regulator</fullName>
    </submittedName>
</protein>
<reference evidence="7 8" key="1">
    <citation type="submission" date="2020-12" db="EMBL/GenBank/DDBJ databases">
        <authorList>
            <person name="Awala S.I."/>
            <person name="Gwak J.-H."/>
            <person name="Kim S.-J."/>
            <person name="Rhee S.-K."/>
        </authorList>
    </citation>
    <scope>NUCLEOTIDE SEQUENCE [LARGE SCALE GENOMIC DNA]</scope>
    <source>
        <strain evidence="7 8">IT5</strain>
    </source>
</reference>
<keyword evidence="1" id="KW-0547">Nucleotide-binding</keyword>